<dbReference type="InterPro" id="IPR016185">
    <property type="entry name" value="PreATP-grasp_dom_sf"/>
</dbReference>
<evidence type="ECO:0000256" key="7">
    <source>
        <dbReference type="PROSITE-ProRule" id="PRU00409"/>
    </source>
</evidence>
<evidence type="ECO:0000256" key="4">
    <source>
        <dbReference type="ARBA" id="ARBA00022840"/>
    </source>
</evidence>
<dbReference type="InterPro" id="IPR005482">
    <property type="entry name" value="Biotin_COase_C"/>
</dbReference>
<dbReference type="Gene3D" id="2.40.50.100">
    <property type="match status" value="1"/>
</dbReference>
<dbReference type="Proteomes" id="UP000198346">
    <property type="component" value="Unassembled WGS sequence"/>
</dbReference>
<feature type="domain" description="Biotin carboxylation" evidence="10">
    <location>
        <begin position="4"/>
        <end position="465"/>
    </location>
</feature>
<dbReference type="SUPFAM" id="SSF51230">
    <property type="entry name" value="Single hybrid motif"/>
    <property type="match status" value="1"/>
</dbReference>
<dbReference type="OrthoDB" id="9763189at2"/>
<name>A0A239PQN5_9PROT</name>
<dbReference type="FunFam" id="3.30.470.20:FF:000028">
    <property type="entry name" value="Methylcrotonoyl-CoA carboxylase subunit alpha, mitochondrial"/>
    <property type="match status" value="1"/>
</dbReference>
<organism evidence="11 12">
    <name type="scientific">Amphiplicatus metriothermophilus</name>
    <dbReference type="NCBI Taxonomy" id="1519374"/>
    <lineage>
        <taxon>Bacteria</taxon>
        <taxon>Pseudomonadati</taxon>
        <taxon>Pseudomonadota</taxon>
        <taxon>Alphaproteobacteria</taxon>
        <taxon>Parvularculales</taxon>
        <taxon>Parvularculaceae</taxon>
        <taxon>Amphiplicatus</taxon>
    </lineage>
</organism>
<dbReference type="FunFam" id="2.40.50.100:FF:000003">
    <property type="entry name" value="Acetyl-CoA carboxylase biotin carboxyl carrier protein"/>
    <property type="match status" value="1"/>
</dbReference>
<dbReference type="Gene3D" id="3.30.470.20">
    <property type="entry name" value="ATP-grasp fold, B domain"/>
    <property type="match status" value="1"/>
</dbReference>
<evidence type="ECO:0000259" key="9">
    <source>
        <dbReference type="PROSITE" id="PS50975"/>
    </source>
</evidence>
<dbReference type="RefSeq" id="WP_089412028.1">
    <property type="nucleotide sequence ID" value="NZ_FZQA01000002.1"/>
</dbReference>
<dbReference type="Pfam" id="PF02786">
    <property type="entry name" value="CPSase_L_D2"/>
    <property type="match status" value="1"/>
</dbReference>
<protein>
    <submittedName>
        <fullName evidence="11">Geranyl-CoA carboxylase alpha subunit</fullName>
    </submittedName>
</protein>
<gene>
    <name evidence="11" type="ORF">SAMN06297382_1393</name>
</gene>
<dbReference type="PROSITE" id="PS00866">
    <property type="entry name" value="CPSASE_1"/>
    <property type="match status" value="1"/>
</dbReference>
<dbReference type="PROSITE" id="PS50968">
    <property type="entry name" value="BIOTINYL_LIPOYL"/>
    <property type="match status" value="1"/>
</dbReference>
<dbReference type="SUPFAM" id="SSF52440">
    <property type="entry name" value="PreATP-grasp domain"/>
    <property type="match status" value="1"/>
</dbReference>
<evidence type="ECO:0000313" key="11">
    <source>
        <dbReference type="EMBL" id="SNT72353.1"/>
    </source>
</evidence>
<dbReference type="AlphaFoldDB" id="A0A239PQN5"/>
<evidence type="ECO:0000256" key="6">
    <source>
        <dbReference type="ARBA" id="ARBA00023267"/>
    </source>
</evidence>
<dbReference type="InterPro" id="IPR011761">
    <property type="entry name" value="ATP-grasp"/>
</dbReference>
<dbReference type="EMBL" id="FZQA01000002">
    <property type="protein sequence ID" value="SNT72353.1"/>
    <property type="molecule type" value="Genomic_DNA"/>
</dbReference>
<dbReference type="InterPro" id="IPR000089">
    <property type="entry name" value="Biotin_lipoyl"/>
</dbReference>
<evidence type="ECO:0000256" key="1">
    <source>
        <dbReference type="ARBA" id="ARBA00001953"/>
    </source>
</evidence>
<accession>A0A239PQN5</accession>
<keyword evidence="4 7" id="KW-0067">ATP-binding</keyword>
<dbReference type="GO" id="GO:0016874">
    <property type="term" value="F:ligase activity"/>
    <property type="evidence" value="ECO:0007669"/>
    <property type="project" value="UniProtKB-KW"/>
</dbReference>
<dbReference type="Pfam" id="PF00289">
    <property type="entry name" value="Biotin_carb_N"/>
    <property type="match status" value="1"/>
</dbReference>
<dbReference type="PANTHER" id="PTHR18866">
    <property type="entry name" value="CARBOXYLASE:PYRUVATE/ACETYL-COA/PROPIONYL-COA CARBOXYLASE"/>
    <property type="match status" value="1"/>
</dbReference>
<dbReference type="PROSITE" id="PS50975">
    <property type="entry name" value="ATP_GRASP"/>
    <property type="match status" value="1"/>
</dbReference>
<dbReference type="PANTHER" id="PTHR18866:SF33">
    <property type="entry name" value="METHYLCROTONOYL-COA CARBOXYLASE SUBUNIT ALPHA, MITOCHONDRIAL-RELATED"/>
    <property type="match status" value="1"/>
</dbReference>
<keyword evidence="6" id="KW-0092">Biotin</keyword>
<dbReference type="InterPro" id="IPR050856">
    <property type="entry name" value="Biotin_carboxylase_complex"/>
</dbReference>
<dbReference type="PROSITE" id="PS00867">
    <property type="entry name" value="CPSASE_2"/>
    <property type="match status" value="1"/>
</dbReference>
<dbReference type="PROSITE" id="PS00188">
    <property type="entry name" value="BIOTIN"/>
    <property type="match status" value="1"/>
</dbReference>
<sequence>MLKPIRALLIANRGEIACRIIRTAKARGIRAVAVYSAADEDALHVKRADEAIFIGPPAPAQSYLDIEAIIAAAKKVGADAIHPGYGFLSERAAFAEACEKAGIAFVGPPASAIAAMGDKAEARRRMSAAGVPCAPGYDGADQSPARFRTEADKIGYPVMVKAAAGGGGRGMRVVQGPEELEDALAGARKEAESAFGDGRLLLEKLVVGARHVEIQVLADAHGNAVHLGERDCSLQRRRQKVIEEAPSPVVGPETRAAMGAAAVEAARAVGYRNAGTVEFLFEPSTQSFYFLEMNTRLQVEHPVTELVTGLDLVALQLDIAEGCPLPFGQEDVRLDGWAIEARLYAEDPAKGFLPQTGRLACFDLPSCDGGPTARREASSDSNAFLRVDAGVEAGDAVSPHYDPLIAKLVAHGRTRDEARLRLAAALDDAVILGVTTNAPFLAGLLRDEAFAKGEADVGYIERALDRLAPAPAPVSALDIALAAATLADWRLDDPLAGWNSRGPTAFPLKLQHGDEIIEARAIIDGPRVTGFLGDGQASVEALAIEDGRIRYRVDGAVRCARFAREGARLHLKGAGPARTFADMTHAPAGAQAGGGNEVRAPMAGVVASVLVKPGDAVKKGQTLIAVEAMKMEHRLAAPRDGVVETLSASVGDQVAIRAVLARLAPAQD</sequence>
<feature type="domain" description="Lipoyl-binding" evidence="8">
    <location>
        <begin position="589"/>
        <end position="664"/>
    </location>
</feature>
<dbReference type="Pfam" id="PF02785">
    <property type="entry name" value="Biotin_carb_C"/>
    <property type="match status" value="1"/>
</dbReference>
<evidence type="ECO:0000259" key="8">
    <source>
        <dbReference type="PROSITE" id="PS50968"/>
    </source>
</evidence>
<evidence type="ECO:0000256" key="2">
    <source>
        <dbReference type="ARBA" id="ARBA00022598"/>
    </source>
</evidence>
<dbReference type="SUPFAM" id="SSF51246">
    <property type="entry name" value="Rudiment single hybrid motif"/>
    <property type="match status" value="1"/>
</dbReference>
<dbReference type="FunFam" id="3.40.50.20:FF:000010">
    <property type="entry name" value="Propionyl-CoA carboxylase subunit alpha"/>
    <property type="match status" value="1"/>
</dbReference>
<evidence type="ECO:0000256" key="3">
    <source>
        <dbReference type="ARBA" id="ARBA00022741"/>
    </source>
</evidence>
<feature type="domain" description="ATP-grasp" evidence="9">
    <location>
        <begin position="123"/>
        <end position="321"/>
    </location>
</feature>
<dbReference type="FunFam" id="3.30.1490.20:FF:000003">
    <property type="entry name" value="acetyl-CoA carboxylase isoform X1"/>
    <property type="match status" value="1"/>
</dbReference>
<evidence type="ECO:0000313" key="12">
    <source>
        <dbReference type="Proteomes" id="UP000198346"/>
    </source>
</evidence>
<dbReference type="InterPro" id="IPR001882">
    <property type="entry name" value="Biotin_BS"/>
</dbReference>
<keyword evidence="3 7" id="KW-0547">Nucleotide-binding</keyword>
<evidence type="ECO:0000259" key="10">
    <source>
        <dbReference type="PROSITE" id="PS50979"/>
    </source>
</evidence>
<dbReference type="InterPro" id="IPR011053">
    <property type="entry name" value="Single_hybrid_motif"/>
</dbReference>
<dbReference type="GO" id="GO:0046872">
    <property type="term" value="F:metal ion binding"/>
    <property type="evidence" value="ECO:0007669"/>
    <property type="project" value="InterPro"/>
</dbReference>
<dbReference type="PROSITE" id="PS50979">
    <property type="entry name" value="BC"/>
    <property type="match status" value="1"/>
</dbReference>
<dbReference type="InterPro" id="IPR005479">
    <property type="entry name" value="CPAse_ATP-bd"/>
</dbReference>
<dbReference type="InterPro" id="IPR011054">
    <property type="entry name" value="Rudment_hybrid_motif"/>
</dbReference>
<dbReference type="GO" id="GO:0005524">
    <property type="term" value="F:ATP binding"/>
    <property type="evidence" value="ECO:0007669"/>
    <property type="project" value="UniProtKB-UniRule"/>
</dbReference>
<comment type="cofactor">
    <cofactor evidence="1">
        <name>biotin</name>
        <dbReference type="ChEBI" id="CHEBI:57586"/>
    </cofactor>
</comment>
<evidence type="ECO:0000256" key="5">
    <source>
        <dbReference type="ARBA" id="ARBA00022946"/>
    </source>
</evidence>
<keyword evidence="2" id="KW-0436">Ligase</keyword>
<dbReference type="SMART" id="SM00878">
    <property type="entry name" value="Biotin_carb_C"/>
    <property type="match status" value="1"/>
</dbReference>
<dbReference type="InterPro" id="IPR005481">
    <property type="entry name" value="BC-like_N"/>
</dbReference>
<dbReference type="CDD" id="cd06850">
    <property type="entry name" value="biotinyl_domain"/>
    <property type="match status" value="1"/>
</dbReference>
<reference evidence="11 12" key="1">
    <citation type="submission" date="2017-07" db="EMBL/GenBank/DDBJ databases">
        <authorList>
            <person name="Sun Z.S."/>
            <person name="Albrecht U."/>
            <person name="Echele G."/>
            <person name="Lee C.C."/>
        </authorList>
    </citation>
    <scope>NUCLEOTIDE SEQUENCE [LARGE SCALE GENOMIC DNA]</scope>
    <source>
        <strain evidence="11 12">CGMCC 1.12710</strain>
    </source>
</reference>
<dbReference type="Pfam" id="PF00364">
    <property type="entry name" value="Biotin_lipoyl"/>
    <property type="match status" value="1"/>
</dbReference>
<keyword evidence="5" id="KW-0809">Transit peptide</keyword>
<dbReference type="InterPro" id="IPR011764">
    <property type="entry name" value="Biotin_carboxylation_dom"/>
</dbReference>
<dbReference type="SUPFAM" id="SSF56059">
    <property type="entry name" value="Glutathione synthetase ATP-binding domain-like"/>
    <property type="match status" value="1"/>
</dbReference>
<proteinExistence type="predicted"/>
<keyword evidence="12" id="KW-1185">Reference proteome</keyword>